<dbReference type="Proteomes" id="UP001458946">
    <property type="component" value="Unassembled WGS sequence"/>
</dbReference>
<evidence type="ECO:0000313" key="2">
    <source>
        <dbReference type="Proteomes" id="UP001458946"/>
    </source>
</evidence>
<dbReference type="EMBL" id="BAABRN010000008">
    <property type="protein sequence ID" value="GAA5501360.1"/>
    <property type="molecule type" value="Genomic_DNA"/>
</dbReference>
<proteinExistence type="predicted"/>
<name>A0ABP9V7V7_9DEIO</name>
<sequence length="73" mass="8296">MGKSRFNLELGETLDAVMTQMAEDQQISKAEAVRRALTGYANLRNIVSDDEELILRKRNVAPPRPDEQRVIIL</sequence>
<comment type="caution">
    <text evidence="1">The sequence shown here is derived from an EMBL/GenBank/DDBJ whole genome shotgun (WGS) entry which is preliminary data.</text>
</comment>
<evidence type="ECO:0008006" key="3">
    <source>
        <dbReference type="Google" id="ProtNLM"/>
    </source>
</evidence>
<evidence type="ECO:0000313" key="1">
    <source>
        <dbReference type="EMBL" id="GAA5501360.1"/>
    </source>
</evidence>
<gene>
    <name evidence="1" type="ORF">Dxin01_01092</name>
</gene>
<organism evidence="1 2">
    <name type="scientific">Deinococcus xinjiangensis</name>
    <dbReference type="NCBI Taxonomy" id="457454"/>
    <lineage>
        <taxon>Bacteria</taxon>
        <taxon>Thermotogati</taxon>
        <taxon>Deinococcota</taxon>
        <taxon>Deinococci</taxon>
        <taxon>Deinococcales</taxon>
        <taxon>Deinococcaceae</taxon>
        <taxon>Deinococcus</taxon>
    </lineage>
</organism>
<reference evidence="1 2" key="1">
    <citation type="submission" date="2024-02" db="EMBL/GenBank/DDBJ databases">
        <title>Deinococcus xinjiangensis NBRC 107630.</title>
        <authorList>
            <person name="Ichikawa N."/>
            <person name="Katano-Makiyama Y."/>
            <person name="Hidaka K."/>
        </authorList>
    </citation>
    <scope>NUCLEOTIDE SEQUENCE [LARGE SCALE GENOMIC DNA]</scope>
    <source>
        <strain evidence="1 2">NBRC 107630</strain>
    </source>
</reference>
<keyword evidence="2" id="KW-1185">Reference proteome</keyword>
<accession>A0ABP9V7V7</accession>
<dbReference type="RefSeq" id="WP_353541333.1">
    <property type="nucleotide sequence ID" value="NZ_BAABRN010000008.1"/>
</dbReference>
<protein>
    <recommendedName>
        <fullName evidence="3">Ribbon-helix-helix protein CopG domain-containing protein</fullName>
    </recommendedName>
</protein>